<evidence type="ECO:0000313" key="3">
    <source>
        <dbReference type="Proteomes" id="UP000275232"/>
    </source>
</evidence>
<keyword evidence="3" id="KW-1185">Reference proteome</keyword>
<accession>A0A3N5DL70</accession>
<name>A0A3N5DL70_9SPHN</name>
<proteinExistence type="predicted"/>
<keyword evidence="1" id="KW-0472">Membrane</keyword>
<keyword evidence="1" id="KW-1133">Transmembrane helix</keyword>
<feature type="transmembrane region" description="Helical" evidence="1">
    <location>
        <begin position="123"/>
        <end position="141"/>
    </location>
</feature>
<feature type="transmembrane region" description="Helical" evidence="1">
    <location>
        <begin position="89"/>
        <end position="111"/>
    </location>
</feature>
<organism evidence="2 3">
    <name type="scientific">Aurantiacibacter spongiae</name>
    <dbReference type="NCBI Taxonomy" id="2488860"/>
    <lineage>
        <taxon>Bacteria</taxon>
        <taxon>Pseudomonadati</taxon>
        <taxon>Pseudomonadota</taxon>
        <taxon>Alphaproteobacteria</taxon>
        <taxon>Sphingomonadales</taxon>
        <taxon>Erythrobacteraceae</taxon>
        <taxon>Aurantiacibacter</taxon>
    </lineage>
</organism>
<feature type="transmembrane region" description="Helical" evidence="1">
    <location>
        <begin position="12"/>
        <end position="36"/>
    </location>
</feature>
<feature type="transmembrane region" description="Helical" evidence="1">
    <location>
        <begin position="48"/>
        <end position="65"/>
    </location>
</feature>
<protein>
    <submittedName>
        <fullName evidence="2">Uncharacterized protein</fullName>
    </submittedName>
</protein>
<comment type="caution">
    <text evidence="2">The sequence shown here is derived from an EMBL/GenBank/DDBJ whole genome shotgun (WGS) entry which is preliminary data.</text>
</comment>
<keyword evidence="1" id="KW-0812">Transmembrane</keyword>
<dbReference type="Proteomes" id="UP000275232">
    <property type="component" value="Unassembled WGS sequence"/>
</dbReference>
<reference evidence="2 3" key="1">
    <citation type="submission" date="2018-11" db="EMBL/GenBank/DDBJ databases">
        <title>Erythrobacter spongiae sp. nov., isolated from a marine sponge.</title>
        <authorList>
            <person name="Zhuang L."/>
            <person name="Luo L."/>
        </authorList>
    </citation>
    <scope>NUCLEOTIDE SEQUENCE [LARGE SCALE GENOMIC DNA]</scope>
    <source>
        <strain evidence="2 3">HN-E23</strain>
    </source>
</reference>
<dbReference type="AlphaFoldDB" id="A0A3N5DL70"/>
<evidence type="ECO:0000313" key="2">
    <source>
        <dbReference type="EMBL" id="RPF71515.1"/>
    </source>
</evidence>
<sequence length="210" mass="23403">MKRQLTGVDFLSGFSLIGLLAYLAVAVLALATGALARRFVRPADQVRGWILLAVWFVCLAAYRGFAVEDAAKALVRGRFRESGVYADRWYVQAPTILLVMLLVTVLAYAAFRVLRANWQRRGKAAMLIAQVAAAAHVPLSILRIVSLNTVDKLLYRGSLRLNWLLELAMLTAVFVCAAWYIRNLFRMRSLNAARAPFDRRQAEDRSAGSS</sequence>
<dbReference type="RefSeq" id="WP_123880046.1">
    <property type="nucleotide sequence ID" value="NZ_RPFZ01000001.1"/>
</dbReference>
<dbReference type="EMBL" id="RPFZ01000001">
    <property type="protein sequence ID" value="RPF71515.1"/>
    <property type="molecule type" value="Genomic_DNA"/>
</dbReference>
<feature type="transmembrane region" description="Helical" evidence="1">
    <location>
        <begin position="161"/>
        <end position="181"/>
    </location>
</feature>
<evidence type="ECO:0000256" key="1">
    <source>
        <dbReference type="SAM" id="Phobius"/>
    </source>
</evidence>
<gene>
    <name evidence="2" type="ORF">EG799_07725</name>
</gene>